<sequence length="48" mass="5671">MKKPVLETPDGRHTIVRGRLWRKSNPDLPEDEQKRLVYELMAARRAVL</sequence>
<protein>
    <submittedName>
        <fullName evidence="1">Uncharacterized protein</fullName>
    </submittedName>
</protein>
<keyword evidence="2" id="KW-1185">Reference proteome</keyword>
<dbReference type="Proteomes" id="UP001549031">
    <property type="component" value="Unassembled WGS sequence"/>
</dbReference>
<dbReference type="RefSeq" id="WP_247245477.1">
    <property type="nucleotide sequence ID" value="NZ_JALJRA010000015.1"/>
</dbReference>
<evidence type="ECO:0000313" key="1">
    <source>
        <dbReference type="EMBL" id="MET3587775.1"/>
    </source>
</evidence>
<comment type="caution">
    <text evidence="1">The sequence shown here is derived from an EMBL/GenBank/DDBJ whole genome shotgun (WGS) entry which is preliminary data.</text>
</comment>
<gene>
    <name evidence="1" type="ORF">ABID21_003906</name>
</gene>
<name>A0ABV2HB45_9HYPH</name>
<reference evidence="1 2" key="1">
    <citation type="submission" date="2024-06" db="EMBL/GenBank/DDBJ databases">
        <title>Genomic Encyclopedia of Type Strains, Phase IV (KMG-IV): sequencing the most valuable type-strain genomes for metagenomic binning, comparative biology and taxonomic classification.</title>
        <authorList>
            <person name="Goeker M."/>
        </authorList>
    </citation>
    <scope>NUCLEOTIDE SEQUENCE [LARGE SCALE GENOMIC DNA]</scope>
    <source>
        <strain evidence="1 2">DSM 105042</strain>
    </source>
</reference>
<dbReference type="EMBL" id="JBEPLJ010000016">
    <property type="protein sequence ID" value="MET3587775.1"/>
    <property type="molecule type" value="Genomic_DNA"/>
</dbReference>
<organism evidence="1 2">
    <name type="scientific">Pseudorhizobium tarimense</name>
    <dbReference type="NCBI Taxonomy" id="1079109"/>
    <lineage>
        <taxon>Bacteria</taxon>
        <taxon>Pseudomonadati</taxon>
        <taxon>Pseudomonadota</taxon>
        <taxon>Alphaproteobacteria</taxon>
        <taxon>Hyphomicrobiales</taxon>
        <taxon>Rhizobiaceae</taxon>
        <taxon>Rhizobium/Agrobacterium group</taxon>
        <taxon>Pseudorhizobium</taxon>
    </lineage>
</organism>
<evidence type="ECO:0000313" key="2">
    <source>
        <dbReference type="Proteomes" id="UP001549031"/>
    </source>
</evidence>
<proteinExistence type="predicted"/>
<accession>A0ABV2HB45</accession>